<dbReference type="EMBL" id="UINC01181558">
    <property type="protein sequence ID" value="SVD91304.1"/>
    <property type="molecule type" value="Genomic_DNA"/>
</dbReference>
<feature type="non-terminal residue" evidence="2">
    <location>
        <position position="1"/>
    </location>
</feature>
<evidence type="ECO:0000256" key="1">
    <source>
        <dbReference type="SAM" id="MobiDB-lite"/>
    </source>
</evidence>
<protein>
    <submittedName>
        <fullName evidence="2">Uncharacterized protein</fullName>
    </submittedName>
</protein>
<name>A0A382Z720_9ZZZZ</name>
<gene>
    <name evidence="2" type="ORF">METZ01_LOCUS444158</name>
</gene>
<organism evidence="2">
    <name type="scientific">marine metagenome</name>
    <dbReference type="NCBI Taxonomy" id="408172"/>
    <lineage>
        <taxon>unclassified sequences</taxon>
        <taxon>metagenomes</taxon>
        <taxon>ecological metagenomes</taxon>
    </lineage>
</organism>
<evidence type="ECO:0000313" key="2">
    <source>
        <dbReference type="EMBL" id="SVD91304.1"/>
    </source>
</evidence>
<accession>A0A382Z720</accession>
<proteinExistence type="predicted"/>
<feature type="region of interest" description="Disordered" evidence="1">
    <location>
        <begin position="181"/>
        <end position="210"/>
    </location>
</feature>
<reference evidence="2" key="1">
    <citation type="submission" date="2018-05" db="EMBL/GenBank/DDBJ databases">
        <authorList>
            <person name="Lanie J.A."/>
            <person name="Ng W.-L."/>
            <person name="Kazmierczak K.M."/>
            <person name="Andrzejewski T.M."/>
            <person name="Davidsen T.M."/>
            <person name="Wayne K.J."/>
            <person name="Tettelin H."/>
            <person name="Glass J.I."/>
            <person name="Rusch D."/>
            <person name="Podicherti R."/>
            <person name="Tsui H.-C.T."/>
            <person name="Winkler M.E."/>
        </authorList>
    </citation>
    <scope>NUCLEOTIDE SEQUENCE</scope>
</reference>
<feature type="non-terminal residue" evidence="2">
    <location>
        <position position="259"/>
    </location>
</feature>
<dbReference type="AlphaFoldDB" id="A0A382Z720"/>
<sequence length="259" mass="29068">DLNEDGNIEAVVPFGQRHWTGVWRHRADTKVSPRNYETGNAGHEDTMYDSEFDGHPEAEVAWLVSGNEGHRKRLGLFESSGLFADYLAIPDGISRVDRSNRESGYGNAENAWQDYREVVASRLGNYDHPLNELPDPDSNDSTVWILKHPVLKSSYNPENPENWREHLAAEPVKVRKSFLKMTEGSLPKSPAANSRNSRRTEKTKSGGSYAYWVGDEGVKTKLNVVNPDKESDDEQQMRDNLLVATEPNLGTSTGFGMTF</sequence>